<dbReference type="Pfam" id="PF00702">
    <property type="entry name" value="Hydrolase"/>
    <property type="match status" value="1"/>
</dbReference>
<evidence type="ECO:0000313" key="2">
    <source>
        <dbReference type="Proteomes" id="UP000215059"/>
    </source>
</evidence>
<dbReference type="EMBL" id="NOII01000002">
    <property type="protein sequence ID" value="OYD57840.1"/>
    <property type="molecule type" value="Genomic_DNA"/>
</dbReference>
<dbReference type="Gene3D" id="1.10.150.240">
    <property type="entry name" value="Putative phosphatase, domain 2"/>
    <property type="match status" value="1"/>
</dbReference>
<protein>
    <recommendedName>
        <fullName evidence="3">HAD family hydrolase</fullName>
    </recommendedName>
</protein>
<dbReference type="PANTHER" id="PTHR47478">
    <property type="match status" value="1"/>
</dbReference>
<dbReference type="OrthoDB" id="25198at2"/>
<gene>
    <name evidence="1" type="ORF">CGZ90_08025</name>
</gene>
<proteinExistence type="predicted"/>
<dbReference type="Proteomes" id="UP000215059">
    <property type="component" value="Unassembled WGS sequence"/>
</dbReference>
<name>A0A235F944_9BACL</name>
<dbReference type="SFLD" id="SFLDS00003">
    <property type="entry name" value="Haloacid_Dehalogenase"/>
    <property type="match status" value="1"/>
</dbReference>
<dbReference type="NCBIfam" id="TIGR01549">
    <property type="entry name" value="HAD-SF-IA-v1"/>
    <property type="match status" value="1"/>
</dbReference>
<dbReference type="SFLD" id="SFLDG01129">
    <property type="entry name" value="C1.5:_HAD__Beta-PGM__Phosphata"/>
    <property type="match status" value="1"/>
</dbReference>
<dbReference type="InterPro" id="IPR023214">
    <property type="entry name" value="HAD_sf"/>
</dbReference>
<accession>A0A235F944</accession>
<dbReference type="InterPro" id="IPR023198">
    <property type="entry name" value="PGP-like_dom2"/>
</dbReference>
<dbReference type="Gene3D" id="3.40.50.1000">
    <property type="entry name" value="HAD superfamily/HAD-like"/>
    <property type="match status" value="1"/>
</dbReference>
<dbReference type="PANTHER" id="PTHR47478:SF1">
    <property type="entry name" value="PYRIMIDINE 5'-NUCLEOTIDASE YJJG"/>
    <property type="match status" value="1"/>
</dbReference>
<sequence>MISLNNNTCFFFDLDDTLIDYEAAFEQASFFIFTQMHPECDVRKWFRKFKFYCDEYWKLLENGKVCRTLYQKMRYEQALTDLGLAAGKGESEVFHENLAKVIPRFCVPFSWVSKLLSYFFERDIAWGIISNGFSRVQRSKLKVLPVKVDESLLFISEETGFEKPDIRYFHFVQEKTGFSNLVYVGNSYEQDVAPAAAAGWKTIWLNSSQGGVTAVTAEMAEACFIM</sequence>
<reference evidence="1 2" key="1">
    <citation type="submission" date="2017-07" db="EMBL/GenBank/DDBJ databases">
        <title>Fictibacillus sp. nov. GDSW-R2A3 Genome sequencing and assembly.</title>
        <authorList>
            <person name="Mayilraj S."/>
        </authorList>
    </citation>
    <scope>NUCLEOTIDE SEQUENCE [LARGE SCALE GENOMIC DNA]</scope>
    <source>
        <strain evidence="1 2">GDSW-R2A3</strain>
    </source>
</reference>
<evidence type="ECO:0008006" key="3">
    <source>
        <dbReference type="Google" id="ProtNLM"/>
    </source>
</evidence>
<keyword evidence="2" id="KW-1185">Reference proteome</keyword>
<evidence type="ECO:0000313" key="1">
    <source>
        <dbReference type="EMBL" id="OYD57840.1"/>
    </source>
</evidence>
<dbReference type="InterPro" id="IPR036412">
    <property type="entry name" value="HAD-like_sf"/>
</dbReference>
<comment type="caution">
    <text evidence="1">The sequence shown here is derived from an EMBL/GenBank/DDBJ whole genome shotgun (WGS) entry which is preliminary data.</text>
</comment>
<dbReference type="SUPFAM" id="SSF56784">
    <property type="entry name" value="HAD-like"/>
    <property type="match status" value="1"/>
</dbReference>
<dbReference type="InterPro" id="IPR052550">
    <property type="entry name" value="Pyrimidine_5'-ntase_YjjG"/>
</dbReference>
<organism evidence="1 2">
    <name type="scientific">Fictibacillus aquaticus</name>
    <dbReference type="NCBI Taxonomy" id="2021314"/>
    <lineage>
        <taxon>Bacteria</taxon>
        <taxon>Bacillati</taxon>
        <taxon>Bacillota</taxon>
        <taxon>Bacilli</taxon>
        <taxon>Bacillales</taxon>
        <taxon>Fictibacillaceae</taxon>
        <taxon>Fictibacillus</taxon>
    </lineage>
</organism>
<dbReference type="InterPro" id="IPR006439">
    <property type="entry name" value="HAD-SF_hydro_IA"/>
</dbReference>
<dbReference type="AlphaFoldDB" id="A0A235F944"/>